<dbReference type="GO" id="GO:0016020">
    <property type="term" value="C:membrane"/>
    <property type="evidence" value="ECO:0007669"/>
    <property type="project" value="UniProtKB-SubCell"/>
</dbReference>
<dbReference type="Gene3D" id="1.10.357.140">
    <property type="entry name" value="UbiA prenyltransferase"/>
    <property type="match status" value="1"/>
</dbReference>
<feature type="transmembrane region" description="Helical" evidence="5">
    <location>
        <begin position="249"/>
        <end position="266"/>
    </location>
</feature>
<gene>
    <name evidence="6" type="ORF">XD66_1230</name>
</gene>
<dbReference type="Pfam" id="PF01040">
    <property type="entry name" value="UbiA"/>
    <property type="match status" value="1"/>
</dbReference>
<keyword evidence="2 5" id="KW-0812">Transmembrane</keyword>
<dbReference type="InterPro" id="IPR000537">
    <property type="entry name" value="UbiA_prenyltransferase"/>
</dbReference>
<comment type="caution">
    <text evidence="6">The sequence shown here is derived from an EMBL/GenBank/DDBJ whole genome shotgun (WGS) entry which is preliminary data.</text>
</comment>
<dbReference type="Proteomes" id="UP000053326">
    <property type="component" value="Unassembled WGS sequence"/>
</dbReference>
<organism evidence="6 7">
    <name type="scientific">Thermacetogenium phaeum</name>
    <dbReference type="NCBI Taxonomy" id="85874"/>
    <lineage>
        <taxon>Bacteria</taxon>
        <taxon>Bacillati</taxon>
        <taxon>Bacillota</taxon>
        <taxon>Clostridia</taxon>
        <taxon>Thermoanaerobacterales</taxon>
        <taxon>Thermoanaerobacteraceae</taxon>
        <taxon>Thermacetogenium</taxon>
    </lineage>
</organism>
<dbReference type="GO" id="GO:0016765">
    <property type="term" value="F:transferase activity, transferring alkyl or aryl (other than methyl) groups"/>
    <property type="evidence" value="ECO:0007669"/>
    <property type="project" value="InterPro"/>
</dbReference>
<feature type="transmembrane region" description="Helical" evidence="5">
    <location>
        <begin position="226"/>
        <end position="243"/>
    </location>
</feature>
<evidence type="ECO:0000313" key="7">
    <source>
        <dbReference type="Proteomes" id="UP000053326"/>
    </source>
</evidence>
<keyword evidence="3 5" id="KW-1133">Transmembrane helix</keyword>
<evidence type="ECO:0000256" key="3">
    <source>
        <dbReference type="ARBA" id="ARBA00022989"/>
    </source>
</evidence>
<dbReference type="AlphaFoldDB" id="A0A117LB70"/>
<evidence type="ECO:0000256" key="1">
    <source>
        <dbReference type="ARBA" id="ARBA00004141"/>
    </source>
</evidence>
<dbReference type="EMBL" id="LGFO01000173">
    <property type="protein sequence ID" value="KUK36066.1"/>
    <property type="molecule type" value="Genomic_DNA"/>
</dbReference>
<proteinExistence type="predicted"/>
<protein>
    <submittedName>
        <fullName evidence="6">UbiA prenyltransferase</fullName>
    </submittedName>
</protein>
<sequence>MKKDQIFLNGQILSLPKSKLGELALYILLPRPGAILGGSIYFWGGVVYAAATSGYSSVADIIVAWFCVEFLINQAKYWLNDFRDVASDKLHPRKRTRVSVSGYLPIKWLPILCALRVTIGIGILSCLLPRAIPFALFLPVVQLGYDSAKKIPLLNAGVATWGSVLRFIVGYSAVAGGVPPFFSCLLVYCQRLAIYTAAYSAEARYLLRLGITTGKEYTLFYARHPYIEKVAMAIFLGLLAFAFKQFVPGGAIVTGLVLTLCGSLYYRINGPGDSIYWEGWRIMYRVPVLAVKNLRQRLKLPLGRKGLCLKNG</sequence>
<name>A0A117LB70_9THEO</name>
<dbReference type="InterPro" id="IPR044878">
    <property type="entry name" value="UbiA_sf"/>
</dbReference>
<comment type="subcellular location">
    <subcellularLocation>
        <location evidence="1">Membrane</location>
        <topology evidence="1">Multi-pass membrane protein</topology>
    </subcellularLocation>
</comment>
<feature type="transmembrane region" description="Helical" evidence="5">
    <location>
        <begin position="108"/>
        <end position="141"/>
    </location>
</feature>
<evidence type="ECO:0000313" key="6">
    <source>
        <dbReference type="EMBL" id="KUK36066.1"/>
    </source>
</evidence>
<evidence type="ECO:0000256" key="5">
    <source>
        <dbReference type="SAM" id="Phobius"/>
    </source>
</evidence>
<feature type="transmembrane region" description="Helical" evidence="5">
    <location>
        <begin position="23"/>
        <end position="43"/>
    </location>
</feature>
<feature type="transmembrane region" description="Helical" evidence="5">
    <location>
        <begin position="55"/>
        <end position="72"/>
    </location>
</feature>
<evidence type="ECO:0000256" key="4">
    <source>
        <dbReference type="ARBA" id="ARBA00023136"/>
    </source>
</evidence>
<keyword evidence="6" id="KW-0808">Transferase</keyword>
<keyword evidence="4 5" id="KW-0472">Membrane</keyword>
<evidence type="ECO:0000256" key="2">
    <source>
        <dbReference type="ARBA" id="ARBA00022692"/>
    </source>
</evidence>
<reference evidence="7" key="1">
    <citation type="journal article" date="2015" name="MBio">
        <title>Genome-Resolved Metagenomic Analysis Reveals Roles for Candidate Phyla and Other Microbial Community Members in Biogeochemical Transformations in Oil Reservoirs.</title>
        <authorList>
            <person name="Hu P."/>
            <person name="Tom L."/>
            <person name="Singh A."/>
            <person name="Thomas B.C."/>
            <person name="Baker B.J."/>
            <person name="Piceno Y.M."/>
            <person name="Andersen G.L."/>
            <person name="Banfield J.F."/>
        </authorList>
    </citation>
    <scope>NUCLEOTIDE SEQUENCE [LARGE SCALE GENOMIC DNA]</scope>
</reference>
<accession>A0A117LB70</accession>